<keyword evidence="3" id="KW-1185">Reference proteome</keyword>
<dbReference type="EMBL" id="JAUDFV010000110">
    <property type="protein sequence ID" value="KAL2730678.1"/>
    <property type="molecule type" value="Genomic_DNA"/>
</dbReference>
<dbReference type="AlphaFoldDB" id="A0ABD2BD45"/>
<gene>
    <name evidence="2" type="ORF">V1478_005091</name>
</gene>
<protein>
    <submittedName>
        <fullName evidence="2">Uncharacterized protein</fullName>
    </submittedName>
</protein>
<name>A0ABD2BD45_VESSQ</name>
<feature type="region of interest" description="Disordered" evidence="1">
    <location>
        <begin position="115"/>
        <end position="159"/>
    </location>
</feature>
<feature type="compositionally biased region" description="Basic and acidic residues" evidence="1">
    <location>
        <begin position="125"/>
        <end position="159"/>
    </location>
</feature>
<dbReference type="Proteomes" id="UP001607302">
    <property type="component" value="Unassembled WGS sequence"/>
</dbReference>
<organism evidence="2 3">
    <name type="scientific">Vespula squamosa</name>
    <name type="common">Southern yellow jacket</name>
    <name type="synonym">Wasp</name>
    <dbReference type="NCBI Taxonomy" id="30214"/>
    <lineage>
        <taxon>Eukaryota</taxon>
        <taxon>Metazoa</taxon>
        <taxon>Ecdysozoa</taxon>
        <taxon>Arthropoda</taxon>
        <taxon>Hexapoda</taxon>
        <taxon>Insecta</taxon>
        <taxon>Pterygota</taxon>
        <taxon>Neoptera</taxon>
        <taxon>Endopterygota</taxon>
        <taxon>Hymenoptera</taxon>
        <taxon>Apocrita</taxon>
        <taxon>Aculeata</taxon>
        <taxon>Vespoidea</taxon>
        <taxon>Vespidae</taxon>
        <taxon>Vespinae</taxon>
        <taxon>Vespula</taxon>
    </lineage>
</organism>
<evidence type="ECO:0000256" key="1">
    <source>
        <dbReference type="SAM" id="MobiDB-lite"/>
    </source>
</evidence>
<evidence type="ECO:0000313" key="3">
    <source>
        <dbReference type="Proteomes" id="UP001607302"/>
    </source>
</evidence>
<proteinExistence type="predicted"/>
<reference evidence="2 3" key="1">
    <citation type="journal article" date="2024" name="Ann. Entomol. Soc. Am.">
        <title>Genomic analyses of the southern and eastern yellowjacket wasps (Hymenoptera: Vespidae) reveal evolutionary signatures of social life.</title>
        <authorList>
            <person name="Catto M.A."/>
            <person name="Caine P.B."/>
            <person name="Orr S.E."/>
            <person name="Hunt B.G."/>
            <person name="Goodisman M.A.D."/>
        </authorList>
    </citation>
    <scope>NUCLEOTIDE SEQUENCE [LARGE SCALE GENOMIC DNA]</scope>
    <source>
        <strain evidence="2">233</strain>
        <tissue evidence="2">Head and thorax</tissue>
    </source>
</reference>
<evidence type="ECO:0000313" key="2">
    <source>
        <dbReference type="EMBL" id="KAL2730678.1"/>
    </source>
</evidence>
<comment type="caution">
    <text evidence="2">The sequence shown here is derived from an EMBL/GenBank/DDBJ whole genome shotgun (WGS) entry which is preliminary data.</text>
</comment>
<accession>A0ABD2BD45</accession>
<sequence>MEDDKKTFPLKSVSKSKEISKLIHEDLYGSMQTTIPENRMELQKKKKNRSLMEIAKCFLIDVGLEKKYWGKSVHFISRDVKFTDSMDILPLRKRRPNKDNLLKIKFTNKAPVNIEVNGEDTEENENIREKNIEDDIRESGKGNEGEDHRTNQRKVKDLA</sequence>